<reference evidence="1 2" key="1">
    <citation type="submission" date="2017-11" db="EMBL/GenBank/DDBJ databases">
        <title>Genome sequence of Entomoplasma luminosum PIMN-1 (ATCC 49195).</title>
        <authorList>
            <person name="Lo W.-S."/>
            <person name="Gasparich G.E."/>
            <person name="Kuo C.-H."/>
        </authorList>
    </citation>
    <scope>NUCLEOTIDE SEQUENCE [LARGE SCALE GENOMIC DNA]</scope>
    <source>
        <strain evidence="1 2">PIMN-1</strain>
    </source>
</reference>
<dbReference type="EMBL" id="CP024963">
    <property type="protein sequence ID" value="ATZ17230.1"/>
    <property type="molecule type" value="Genomic_DNA"/>
</dbReference>
<dbReference type="KEGG" id="elj:ELUMI_v1c05060"/>
<dbReference type="AlphaFoldDB" id="A0A2K8NTR4"/>
<sequence>MDSYYNLELFFLKNNGGECVFPIETCKHNNKNLCRTKIIILKLIDENERISYDENESKSLYYKLTSQFNSKEPKNSWIKLNNYDALNLLFKKDTYIRVGKEKSDFIRHQKDKKITYFPDDLRKPILSLKLQQEILNLFLNNEFSHQKKYIHFKDLELMNQKLEKLESQINNVIELIENDISISKNDSEWEMD</sequence>
<proteinExistence type="predicted"/>
<evidence type="ECO:0000313" key="1">
    <source>
        <dbReference type="EMBL" id="ATZ17230.1"/>
    </source>
</evidence>
<accession>A0A2K8NTR4</accession>
<evidence type="ECO:0000313" key="2">
    <source>
        <dbReference type="Proteomes" id="UP000232063"/>
    </source>
</evidence>
<protein>
    <submittedName>
        <fullName evidence="1">Uncharacterized protein</fullName>
    </submittedName>
</protein>
<organism evidence="1 2">
    <name type="scientific">Williamsoniiplasma luminosum</name>
    <dbReference type="NCBI Taxonomy" id="214888"/>
    <lineage>
        <taxon>Bacteria</taxon>
        <taxon>Bacillati</taxon>
        <taxon>Mycoplasmatota</taxon>
        <taxon>Mollicutes</taxon>
        <taxon>Entomoplasmatales</taxon>
        <taxon>Williamsoniiplasma</taxon>
    </lineage>
</organism>
<name>A0A2K8NTR4_9MOLU</name>
<dbReference type="Proteomes" id="UP000232063">
    <property type="component" value="Chromosome"/>
</dbReference>
<gene>
    <name evidence="1" type="ORF">ELUMI_v1c05060</name>
</gene>
<keyword evidence="2" id="KW-1185">Reference proteome</keyword>